<evidence type="ECO:0000256" key="1">
    <source>
        <dbReference type="ARBA" id="ARBA00006835"/>
    </source>
</evidence>
<dbReference type="InterPro" id="IPR015712">
    <property type="entry name" value="DNA-dir_RNA_pol_su2"/>
</dbReference>
<keyword evidence="6" id="KW-0479">Metal-binding</keyword>
<feature type="domain" description="RNA polymerase Rpb2" evidence="11">
    <location>
        <begin position="1115"/>
        <end position="1226"/>
    </location>
</feature>
<dbReference type="EC" id="2.7.7.6" evidence="2"/>
<feature type="domain" description="RNA polymerase Rpb2" evidence="14">
    <location>
        <begin position="477"/>
        <end position="535"/>
    </location>
</feature>
<feature type="domain" description="RNA polymerase Rpb2" evidence="12">
    <location>
        <begin position="250"/>
        <end position="383"/>
    </location>
</feature>
<dbReference type="PROSITE" id="PS01166">
    <property type="entry name" value="RNA_POL_BETA"/>
    <property type="match status" value="1"/>
</dbReference>
<dbReference type="PANTHER" id="PTHR20856">
    <property type="entry name" value="DNA-DIRECTED RNA POLYMERASE I SUBUNIT 2"/>
    <property type="match status" value="1"/>
</dbReference>
<evidence type="ECO:0000259" key="15">
    <source>
        <dbReference type="Pfam" id="PF04566"/>
    </source>
</evidence>
<dbReference type="InterPro" id="IPR007121">
    <property type="entry name" value="RNA_pol_bsu_CS"/>
</dbReference>
<dbReference type="GO" id="GO:0003899">
    <property type="term" value="F:DNA-directed RNA polymerase activity"/>
    <property type="evidence" value="ECO:0007669"/>
    <property type="project" value="UniProtKB-EC"/>
</dbReference>
<dbReference type="SUPFAM" id="SSF64484">
    <property type="entry name" value="beta and beta-prime subunits of DNA dependent RNA-polymerase"/>
    <property type="match status" value="1"/>
</dbReference>
<proteinExistence type="inferred from homology"/>
<dbReference type="EMBL" id="MN738770">
    <property type="protein sequence ID" value="QHS83956.1"/>
    <property type="molecule type" value="Genomic_DNA"/>
</dbReference>
<dbReference type="Pfam" id="PF04563">
    <property type="entry name" value="RNA_pol_Rpb2_1"/>
    <property type="match status" value="1"/>
</dbReference>
<evidence type="ECO:0000256" key="6">
    <source>
        <dbReference type="ARBA" id="ARBA00022723"/>
    </source>
</evidence>
<dbReference type="Gene3D" id="2.40.50.150">
    <property type="match status" value="1"/>
</dbReference>
<protein>
    <recommendedName>
        <fullName evidence="2">DNA-directed RNA polymerase</fullName>
        <ecNumber evidence="2">2.7.7.6</ecNumber>
    </recommendedName>
</protein>
<evidence type="ECO:0000256" key="5">
    <source>
        <dbReference type="ARBA" id="ARBA00022695"/>
    </source>
</evidence>
<dbReference type="InterPro" id="IPR007645">
    <property type="entry name" value="RNA_pol_Rpb2_3"/>
</dbReference>
<dbReference type="InterPro" id="IPR037034">
    <property type="entry name" value="RNA_pol_Rpb2_2_sf"/>
</dbReference>
<dbReference type="InterPro" id="IPR007644">
    <property type="entry name" value="RNA_pol_bsu_protrusion"/>
</dbReference>
<dbReference type="Pfam" id="PF00562">
    <property type="entry name" value="RNA_pol_Rpb2_6"/>
    <property type="match status" value="1"/>
</dbReference>
<reference evidence="16" key="1">
    <citation type="journal article" date="2020" name="Nature">
        <title>Giant virus diversity and host interactions through global metagenomics.</title>
        <authorList>
            <person name="Schulz F."/>
            <person name="Roux S."/>
            <person name="Paez-Espino D."/>
            <person name="Jungbluth S."/>
            <person name="Walsh D.A."/>
            <person name="Denef V.J."/>
            <person name="McMahon K.D."/>
            <person name="Konstantinidis K.T."/>
            <person name="Eloe-Fadrosh E.A."/>
            <person name="Kyrpides N.C."/>
            <person name="Woyke T."/>
        </authorList>
    </citation>
    <scope>NUCLEOTIDE SEQUENCE</scope>
    <source>
        <strain evidence="16">GVMAG-S-ERX555965-48</strain>
    </source>
</reference>
<dbReference type="GO" id="GO:0006351">
    <property type="term" value="P:DNA-templated transcription"/>
    <property type="evidence" value="ECO:0007669"/>
    <property type="project" value="InterPro"/>
</dbReference>
<dbReference type="Gene3D" id="3.90.1110.10">
    <property type="entry name" value="RNA polymerase Rpb2, domain 2"/>
    <property type="match status" value="1"/>
</dbReference>
<evidence type="ECO:0000256" key="8">
    <source>
        <dbReference type="ARBA" id="ARBA00023163"/>
    </source>
</evidence>
<keyword evidence="5" id="KW-0548">Nucleotidyltransferase</keyword>
<comment type="similarity">
    <text evidence="1">Belongs to the RNA polymerase beta chain family.</text>
</comment>
<evidence type="ECO:0000256" key="3">
    <source>
        <dbReference type="ARBA" id="ARBA00022478"/>
    </source>
</evidence>
<feature type="compositionally biased region" description="Polar residues" evidence="9">
    <location>
        <begin position="1296"/>
        <end position="1306"/>
    </location>
</feature>
<feature type="domain" description="RNA polymerase Rpb2" evidence="15">
    <location>
        <begin position="575"/>
        <end position="635"/>
    </location>
</feature>
<accession>A0A6C0AWK8</accession>
<feature type="domain" description="DNA-directed RNA polymerase subunit 2 hybrid-binding" evidence="10">
    <location>
        <begin position="746"/>
        <end position="1112"/>
    </location>
</feature>
<feature type="region of interest" description="Disordered" evidence="9">
    <location>
        <begin position="1269"/>
        <end position="1429"/>
    </location>
</feature>
<evidence type="ECO:0000259" key="12">
    <source>
        <dbReference type="Pfam" id="PF04561"/>
    </source>
</evidence>
<evidence type="ECO:0000256" key="2">
    <source>
        <dbReference type="ARBA" id="ARBA00012418"/>
    </source>
</evidence>
<dbReference type="GO" id="GO:0032549">
    <property type="term" value="F:ribonucleoside binding"/>
    <property type="evidence" value="ECO:0007669"/>
    <property type="project" value="InterPro"/>
</dbReference>
<keyword evidence="8" id="KW-0804">Transcription</keyword>
<dbReference type="InterPro" id="IPR014724">
    <property type="entry name" value="RNA_pol_RPB2_OB-fold"/>
</dbReference>
<dbReference type="Pfam" id="PF04561">
    <property type="entry name" value="RNA_pol_Rpb2_2"/>
    <property type="match status" value="1"/>
</dbReference>
<feature type="compositionally biased region" description="Acidic residues" evidence="9">
    <location>
        <begin position="1398"/>
        <end position="1408"/>
    </location>
</feature>
<dbReference type="CDD" id="cd00653">
    <property type="entry name" value="RNA_pol_B_RPB2"/>
    <property type="match status" value="1"/>
</dbReference>
<evidence type="ECO:0000256" key="4">
    <source>
        <dbReference type="ARBA" id="ARBA00022679"/>
    </source>
</evidence>
<dbReference type="Pfam" id="PF04560">
    <property type="entry name" value="RNA_pol_Rpb2_7"/>
    <property type="match status" value="1"/>
</dbReference>
<keyword evidence="4" id="KW-0808">Transferase</keyword>
<dbReference type="Gene3D" id="3.90.1100.10">
    <property type="match status" value="2"/>
</dbReference>
<dbReference type="InterPro" id="IPR007646">
    <property type="entry name" value="RNA_pol_Rpb2_4"/>
</dbReference>
<dbReference type="Gene3D" id="3.90.1800.10">
    <property type="entry name" value="RNA polymerase alpha subunit dimerisation domain"/>
    <property type="match status" value="1"/>
</dbReference>
<keyword evidence="3" id="KW-0240">DNA-directed RNA polymerase</keyword>
<keyword evidence="7" id="KW-0862">Zinc</keyword>
<dbReference type="Gene3D" id="2.40.270.10">
    <property type="entry name" value="DNA-directed RNA polymerase, subunit 2, domain 6"/>
    <property type="match status" value="1"/>
</dbReference>
<organism evidence="16">
    <name type="scientific">viral metagenome</name>
    <dbReference type="NCBI Taxonomy" id="1070528"/>
    <lineage>
        <taxon>unclassified sequences</taxon>
        <taxon>metagenomes</taxon>
        <taxon>organismal metagenomes</taxon>
    </lineage>
</organism>
<evidence type="ECO:0000259" key="10">
    <source>
        <dbReference type="Pfam" id="PF00562"/>
    </source>
</evidence>
<dbReference type="InterPro" id="IPR007642">
    <property type="entry name" value="RNA_pol_Rpb2_2"/>
</dbReference>
<dbReference type="GO" id="GO:0003677">
    <property type="term" value="F:DNA binding"/>
    <property type="evidence" value="ECO:0007669"/>
    <property type="project" value="InterPro"/>
</dbReference>
<feature type="domain" description="RNA polymerase beta subunit protrusion" evidence="13">
    <location>
        <begin position="32"/>
        <end position="418"/>
    </location>
</feature>
<dbReference type="Pfam" id="PF04566">
    <property type="entry name" value="RNA_pol_Rpb2_4"/>
    <property type="match status" value="1"/>
</dbReference>
<dbReference type="Pfam" id="PF04565">
    <property type="entry name" value="RNA_pol_Rpb2_3"/>
    <property type="match status" value="1"/>
</dbReference>
<evidence type="ECO:0000259" key="14">
    <source>
        <dbReference type="Pfam" id="PF04565"/>
    </source>
</evidence>
<evidence type="ECO:0000313" key="16">
    <source>
        <dbReference type="EMBL" id="QHS83956.1"/>
    </source>
</evidence>
<evidence type="ECO:0000259" key="13">
    <source>
        <dbReference type="Pfam" id="PF04563"/>
    </source>
</evidence>
<dbReference type="InterPro" id="IPR007641">
    <property type="entry name" value="RNA_pol_Rpb2_7"/>
</dbReference>
<dbReference type="InterPro" id="IPR037033">
    <property type="entry name" value="DNA-dir_RNAP_su2_hyb_sf"/>
</dbReference>
<evidence type="ECO:0000256" key="7">
    <source>
        <dbReference type="ARBA" id="ARBA00022833"/>
    </source>
</evidence>
<sequence>MSKESKEKLISKTNTISWNIIDNMFKSNPTLLVNHHLESYNDFFDYGIFQILKENNPIKISKNYNSTRDEFDYTCNFYIGGKEGNKLYYGKPIIFDDTYQHYMYPNEARLRNMTYGLTIHYDCVVDIEIYDTTTREMKRQSITLEKILLGKFPIMVNSKLCIYNGLNRDLKFYMGECRNDIGGYFIIDGKEKVLVPQEKFADNMLYIKKNNPDELYSYSAIIRTVSEDSSKPVRTLKVHMVAPTPEKTFGNFVVELPNVRKPIPFMIVMRALGIISDKDIMRHCLLDLKKNESYLDLLIPSVHDAGLIFTQQLALEYICSFMKQETTYHAIEILMNYFLPNIGELNFISKAYYLGHMIFSILKVHTGLEQPTDRDSFTYKRVELSGALIYELFNEYYLKQKKDIFLNIEKDIYYHHTVKDGEGEKVVLDHEKTMSVINTNYKDYFKNKIVEKGFKKGFKGNWGASSHTKRLGIIQDLNRLSFNSYISQLRKINLPLDASAKVVGPRLLHSTQWGIIDPIDTPDGGNIGLHKHMSMGSCISTGYASEKILIWMKEHVNLYTLEESYSEYIYQNTKVFINGAWVGFVVQPFDVVNEIKVYRRLGLIPLYTSVSFHIQKNSIFVFTDSGRISRPLYYISVDNVPSAFTSKNIERLIDTDLKWNDICYGFNERILDKFDNRKIYDVDELYDTSKKSLENIVMDTGIIDFVDTSEAESSLIAVDYKKIIDKSRKYTHLEIHTSLIFGVMGNQIIYPENNPPTRNLFSCGQTKQAVSMYHSNYQNRIDKAGIVLNCGQIPLVKSRYMKYINNEELPYGVNTIVAIMSYTGYNVEDAILVNKGALDRGLFRTTYYNMYEVKEESSDVPGSTANSKFMKVTNENVKKLKHRGHDYDQLDENGVVKLNTRVNEKMIMIGKATQEDSSDGYNDDSLVPKKGQMGYVDKVYISDNEEGFRIAKVRIRDERIPAIGDKMASRAGQKGTIGLVIPEEDMPYTANGVKPDLIINPHAIPSRMTIGQLTECILGKLCVEKGTFGDCTPFLKEGPKEEVIGNMLSDLGYHSTGDDILYNGMTGEQLSGSVFMGPTYYMRLKHMVKDKINHRSTGPITLLTRQSVHGRANDGGLRIGEMERDGVVAHGATQFLKESFTIRGDDYKMAVCNHTGNIAVYNVQKKQFYSPMVDGPLKYTEPINENSRIKNISKYGRSFSIVRVPYTLKLLIQELQSMNIQMRIITEDNMNDLPSMSYSDNITKLTNKPDIIKHGRDTQQTIRDQLAKDKERELEKKTKYKSPSKPVDEDSPVYKVNTTGDSSVYDPNTPEYDPNSPPFAPGTSSLSIEGNPIYDPNSPPFAPGTSSLSVEGTPVFNPETPELGDTPNYDLEDSKEVEYKPLSSEEIMKNSLLQQDENKEEEEEEKEEDENKDKLKTVSGGKKNIIIST</sequence>
<dbReference type="GO" id="GO:0046872">
    <property type="term" value="F:metal ion binding"/>
    <property type="evidence" value="ECO:0007669"/>
    <property type="project" value="UniProtKB-KW"/>
</dbReference>
<evidence type="ECO:0000256" key="9">
    <source>
        <dbReference type="SAM" id="MobiDB-lite"/>
    </source>
</evidence>
<name>A0A6C0AWK8_9ZZZZ</name>
<dbReference type="InterPro" id="IPR007120">
    <property type="entry name" value="DNA-dir_RNAP_su2_dom"/>
</dbReference>
<evidence type="ECO:0000259" key="11">
    <source>
        <dbReference type="Pfam" id="PF04560"/>
    </source>
</evidence>
<dbReference type="GO" id="GO:0000428">
    <property type="term" value="C:DNA-directed RNA polymerase complex"/>
    <property type="evidence" value="ECO:0007669"/>
    <property type="project" value="UniProtKB-KW"/>
</dbReference>